<gene>
    <name evidence="6" type="ORF">DICVIV_09401</name>
</gene>
<dbReference type="STRING" id="29172.A0A0D8XQD1"/>
<keyword evidence="5" id="KW-0560">Oxidoreductase</keyword>
<dbReference type="Pfam" id="PF13450">
    <property type="entry name" value="NAD_binding_8"/>
    <property type="match status" value="1"/>
</dbReference>
<name>A0A0D8XQD1_DICVI</name>
<dbReference type="OrthoDB" id="5046242at2759"/>
<dbReference type="EMBL" id="KN716462">
    <property type="protein sequence ID" value="KJH44581.1"/>
    <property type="molecule type" value="Genomic_DNA"/>
</dbReference>
<evidence type="ECO:0000256" key="1">
    <source>
        <dbReference type="ARBA" id="ARBA00001974"/>
    </source>
</evidence>
<organism evidence="6 7">
    <name type="scientific">Dictyocaulus viviparus</name>
    <name type="common">Bovine lungworm</name>
    <dbReference type="NCBI Taxonomy" id="29172"/>
    <lineage>
        <taxon>Eukaryota</taxon>
        <taxon>Metazoa</taxon>
        <taxon>Ecdysozoa</taxon>
        <taxon>Nematoda</taxon>
        <taxon>Chromadorea</taxon>
        <taxon>Rhabditida</taxon>
        <taxon>Rhabditina</taxon>
        <taxon>Rhabditomorpha</taxon>
        <taxon>Strongyloidea</taxon>
        <taxon>Metastrongylidae</taxon>
        <taxon>Dictyocaulus</taxon>
    </lineage>
</organism>
<dbReference type="PANTHER" id="PTHR10742:SF405">
    <property type="entry name" value="PEROXISOMAL N(1)-ACETYL-SPERMINE_SPERMIDINE OXIDASE"/>
    <property type="match status" value="1"/>
</dbReference>
<keyword evidence="3" id="KW-0285">Flavoprotein</keyword>
<comment type="similarity">
    <text evidence="2">Belongs to the flavin monoamine oxidase family.</text>
</comment>
<dbReference type="InterPro" id="IPR036188">
    <property type="entry name" value="FAD/NAD-bd_sf"/>
</dbReference>
<dbReference type="GO" id="GO:0046592">
    <property type="term" value="F:polyamine oxidase activity"/>
    <property type="evidence" value="ECO:0007669"/>
    <property type="project" value="TreeGrafter"/>
</dbReference>
<comment type="cofactor">
    <cofactor evidence="1">
        <name>FAD</name>
        <dbReference type="ChEBI" id="CHEBI:57692"/>
    </cofactor>
</comment>
<evidence type="ECO:0000313" key="6">
    <source>
        <dbReference type="EMBL" id="KJH44581.1"/>
    </source>
</evidence>
<evidence type="ECO:0000256" key="4">
    <source>
        <dbReference type="ARBA" id="ARBA00022827"/>
    </source>
</evidence>
<dbReference type="InterPro" id="IPR050281">
    <property type="entry name" value="Flavin_monoamine_oxidase"/>
</dbReference>
<dbReference type="PANTHER" id="PTHR10742">
    <property type="entry name" value="FLAVIN MONOAMINE OXIDASE"/>
    <property type="match status" value="1"/>
</dbReference>
<evidence type="ECO:0000313" key="7">
    <source>
        <dbReference type="Proteomes" id="UP000053766"/>
    </source>
</evidence>
<proteinExistence type="inferred from homology"/>
<keyword evidence="4" id="KW-0274">FAD</keyword>
<protein>
    <submittedName>
        <fullName evidence="6">Uncharacterized protein</fullName>
    </submittedName>
</protein>
<dbReference type="AlphaFoldDB" id="A0A0D8XQD1"/>
<dbReference type="Gene3D" id="3.50.50.60">
    <property type="entry name" value="FAD/NAD(P)-binding domain"/>
    <property type="match status" value="1"/>
</dbReference>
<accession>A0A0D8XQD1</accession>
<evidence type="ECO:0000256" key="2">
    <source>
        <dbReference type="ARBA" id="ARBA00005995"/>
    </source>
</evidence>
<dbReference type="SUPFAM" id="SSF51905">
    <property type="entry name" value="FAD/NAD(P)-binding domain"/>
    <property type="match status" value="1"/>
</dbReference>
<evidence type="ECO:0000256" key="5">
    <source>
        <dbReference type="ARBA" id="ARBA00023002"/>
    </source>
</evidence>
<reference evidence="7" key="2">
    <citation type="journal article" date="2016" name="Sci. Rep.">
        <title>Dictyocaulus viviparus genome, variome and transcriptome elucidate lungworm biology and support future intervention.</title>
        <authorList>
            <person name="McNulty S.N."/>
            <person name="Strube C."/>
            <person name="Rosa B.A."/>
            <person name="Martin J.C."/>
            <person name="Tyagi R."/>
            <person name="Choi Y.J."/>
            <person name="Wang Q."/>
            <person name="Hallsworth Pepin K."/>
            <person name="Zhang X."/>
            <person name="Ozersky P."/>
            <person name="Wilson R.K."/>
            <person name="Sternberg P.W."/>
            <person name="Gasser R.B."/>
            <person name="Mitreva M."/>
        </authorList>
    </citation>
    <scope>NUCLEOTIDE SEQUENCE [LARGE SCALE GENOMIC DNA]</scope>
    <source>
        <strain evidence="7">HannoverDv2000</strain>
    </source>
</reference>
<keyword evidence="7" id="KW-1185">Reference proteome</keyword>
<dbReference type="Proteomes" id="UP000053766">
    <property type="component" value="Unassembled WGS sequence"/>
</dbReference>
<reference evidence="6 7" key="1">
    <citation type="submission" date="2013-11" db="EMBL/GenBank/DDBJ databases">
        <title>Draft genome of the bovine lungworm Dictyocaulus viviparus.</title>
        <authorList>
            <person name="Mitreva M."/>
        </authorList>
    </citation>
    <scope>NUCLEOTIDE SEQUENCE [LARGE SCALE GENOMIC DNA]</scope>
    <source>
        <strain evidence="6 7">HannoverDv2000</strain>
    </source>
</reference>
<dbReference type="Gene3D" id="3.90.660.10">
    <property type="match status" value="1"/>
</dbReference>
<sequence>MTLKATRSYLTLFVSNYCICSIYDRHQITTHKCLLPKVMYIKYHIKSQSLAYSKNNNEKDVKSQRVAIIGAGFAGLSAAAIFERNSVDYIVYEGANRVGGRVYSISYEDGCLQHGAEFINGENNAIFRIANEKNLTEQYIRDFDLFCRNVLYGFNGKRLDK</sequence>
<evidence type="ECO:0000256" key="3">
    <source>
        <dbReference type="ARBA" id="ARBA00022630"/>
    </source>
</evidence>